<name>A0A7J7F8J6_DICBM</name>
<dbReference type="EMBL" id="JACDTQ010000987">
    <property type="protein sequence ID" value="KAF5924392.1"/>
    <property type="molecule type" value="Genomic_DNA"/>
</dbReference>
<accession>A0A7J7F8J6</accession>
<protein>
    <submittedName>
        <fullName evidence="1">Uncharacterized protein</fullName>
    </submittedName>
</protein>
<gene>
    <name evidence="1" type="ORF">HPG69_018793</name>
</gene>
<dbReference type="AlphaFoldDB" id="A0A7J7F8J6"/>
<keyword evidence="2" id="KW-1185">Reference proteome</keyword>
<sequence length="111" mass="13381">LLLCSVYFTLSLNEQNKMIKKEISMCQQTQALLYKNFKKWRMKKESLLVWFTIYVFPYLVNENPSCSLRKRWPPVFAIVFLKSSYWSQHQNAHHEIFENEINPEHSSDDSF</sequence>
<evidence type="ECO:0000313" key="2">
    <source>
        <dbReference type="Proteomes" id="UP000551758"/>
    </source>
</evidence>
<reference evidence="1 2" key="1">
    <citation type="journal article" date="2020" name="Mol. Biol. Evol.">
        <title>Interspecific Gene Flow and the Evolution of Specialization in Black and White Rhinoceros.</title>
        <authorList>
            <person name="Moodley Y."/>
            <person name="Westbury M.V."/>
            <person name="Russo I.M."/>
            <person name="Gopalakrishnan S."/>
            <person name="Rakotoarivelo A."/>
            <person name="Olsen R.A."/>
            <person name="Prost S."/>
            <person name="Tunstall T."/>
            <person name="Ryder O.A."/>
            <person name="Dalen L."/>
            <person name="Bruford M.W."/>
        </authorList>
    </citation>
    <scope>NUCLEOTIDE SEQUENCE [LARGE SCALE GENOMIC DNA]</scope>
    <source>
        <strain evidence="1">SBR-YM</strain>
        <tissue evidence="1">Skin</tissue>
    </source>
</reference>
<evidence type="ECO:0000313" key="1">
    <source>
        <dbReference type="EMBL" id="KAF5924392.1"/>
    </source>
</evidence>
<dbReference type="Proteomes" id="UP000551758">
    <property type="component" value="Unassembled WGS sequence"/>
</dbReference>
<organism evidence="1 2">
    <name type="scientific">Diceros bicornis minor</name>
    <name type="common">South-central black rhinoceros</name>
    <dbReference type="NCBI Taxonomy" id="77932"/>
    <lineage>
        <taxon>Eukaryota</taxon>
        <taxon>Metazoa</taxon>
        <taxon>Chordata</taxon>
        <taxon>Craniata</taxon>
        <taxon>Vertebrata</taxon>
        <taxon>Euteleostomi</taxon>
        <taxon>Mammalia</taxon>
        <taxon>Eutheria</taxon>
        <taxon>Laurasiatheria</taxon>
        <taxon>Perissodactyla</taxon>
        <taxon>Rhinocerotidae</taxon>
        <taxon>Diceros</taxon>
    </lineage>
</organism>
<comment type="caution">
    <text evidence="1">The sequence shown here is derived from an EMBL/GenBank/DDBJ whole genome shotgun (WGS) entry which is preliminary data.</text>
</comment>
<feature type="non-terminal residue" evidence="1">
    <location>
        <position position="1"/>
    </location>
</feature>
<proteinExistence type="predicted"/>